<dbReference type="RefSeq" id="WP_012523769.1">
    <property type="nucleotide sequence ID" value="NC_011144.1"/>
</dbReference>
<feature type="domain" description="Methyltransferase" evidence="5">
    <location>
        <begin position="69"/>
        <end position="134"/>
    </location>
</feature>
<dbReference type="GO" id="GO:0032259">
    <property type="term" value="P:methylation"/>
    <property type="evidence" value="ECO:0007669"/>
    <property type="project" value="UniProtKB-KW"/>
</dbReference>
<evidence type="ECO:0000256" key="2">
    <source>
        <dbReference type="ARBA" id="ARBA00022679"/>
    </source>
</evidence>
<evidence type="ECO:0000259" key="5">
    <source>
        <dbReference type="Pfam" id="PF13649"/>
    </source>
</evidence>
<dbReference type="PANTHER" id="PTHR13610">
    <property type="entry name" value="METHYLTRANSFERASE DOMAIN-CONTAINING PROTEIN"/>
    <property type="match status" value="1"/>
</dbReference>
<keyword evidence="7" id="KW-1185">Reference proteome</keyword>
<dbReference type="Gene3D" id="3.40.50.150">
    <property type="entry name" value="Vaccinia Virus protein VP39"/>
    <property type="match status" value="1"/>
</dbReference>
<accession>B4RAN3</accession>
<keyword evidence="3" id="KW-0949">S-adenosyl-L-methionine</keyword>
<evidence type="ECO:0000256" key="1">
    <source>
        <dbReference type="ARBA" id="ARBA00022603"/>
    </source>
</evidence>
<dbReference type="SUPFAM" id="SSF53335">
    <property type="entry name" value="S-adenosyl-L-methionine-dependent methyltransferases"/>
    <property type="match status" value="1"/>
</dbReference>
<dbReference type="Proteomes" id="UP000001868">
    <property type="component" value="Chromosome"/>
</dbReference>
<evidence type="ECO:0000313" key="7">
    <source>
        <dbReference type="Proteomes" id="UP000001868"/>
    </source>
</evidence>
<dbReference type="Pfam" id="PF13649">
    <property type="entry name" value="Methyltransf_25"/>
    <property type="match status" value="1"/>
</dbReference>
<proteinExistence type="predicted"/>
<dbReference type="STRING" id="450851.PHZ_c3222"/>
<protein>
    <submittedName>
        <fullName evidence="6">SAM-dependent methyltransferase</fullName>
    </submittedName>
</protein>
<dbReference type="HOGENOM" id="CLU_068443_2_0_5"/>
<keyword evidence="4" id="KW-0732">Signal</keyword>
<dbReference type="CDD" id="cd02440">
    <property type="entry name" value="AdoMet_MTases"/>
    <property type="match status" value="1"/>
</dbReference>
<dbReference type="PROSITE" id="PS51257">
    <property type="entry name" value="PROKAR_LIPOPROTEIN"/>
    <property type="match status" value="1"/>
</dbReference>
<feature type="chain" id="PRO_5002825294" evidence="4">
    <location>
        <begin position="22"/>
        <end position="192"/>
    </location>
</feature>
<feature type="signal peptide" evidence="4">
    <location>
        <begin position="1"/>
        <end position="21"/>
    </location>
</feature>
<keyword evidence="2 6" id="KW-0808">Transferase</keyword>
<keyword evidence="1 6" id="KW-0489">Methyltransferase</keyword>
<evidence type="ECO:0000256" key="4">
    <source>
        <dbReference type="SAM" id="SignalP"/>
    </source>
</evidence>
<dbReference type="GO" id="GO:0016279">
    <property type="term" value="F:protein-lysine N-methyltransferase activity"/>
    <property type="evidence" value="ECO:0007669"/>
    <property type="project" value="InterPro"/>
</dbReference>
<sequence length="192" mass="20568">MKAHAYAFAAALALIACQAPPAVQDANAQDRSAAAPTRGPDVIYVPTPHETVDAMLKLGEVRPGDVLYDLGSGDGRIPIAAARQFGVRAVGIDIDPRRIAEANANAEAAGVTKLVKFRNEDLFEADFSDATVITLYLLPSLNEKLAPRLLELKPGTRIVSHAFPMGDWAPEQTVQTPGGGVIYRWTVPERGR</sequence>
<dbReference type="AlphaFoldDB" id="B4RAN3"/>
<name>B4RAN3_PHEZH</name>
<dbReference type="InterPro" id="IPR026170">
    <property type="entry name" value="FAM173A/B"/>
</dbReference>
<dbReference type="PANTHER" id="PTHR13610:SF11">
    <property type="entry name" value="METHYLTRANSFERASE DOMAIN-CONTAINING PROTEIN"/>
    <property type="match status" value="1"/>
</dbReference>
<evidence type="ECO:0000313" key="6">
    <source>
        <dbReference type="EMBL" id="ACG79631.1"/>
    </source>
</evidence>
<dbReference type="InterPro" id="IPR041698">
    <property type="entry name" value="Methyltransf_25"/>
</dbReference>
<gene>
    <name evidence="6" type="ordered locus">PHZ_c3222</name>
</gene>
<dbReference type="EMBL" id="CP000747">
    <property type="protein sequence ID" value="ACG79631.1"/>
    <property type="molecule type" value="Genomic_DNA"/>
</dbReference>
<dbReference type="KEGG" id="pzu:PHZ_c3222"/>
<evidence type="ECO:0000256" key="3">
    <source>
        <dbReference type="ARBA" id="ARBA00022691"/>
    </source>
</evidence>
<dbReference type="InterPro" id="IPR029063">
    <property type="entry name" value="SAM-dependent_MTases_sf"/>
</dbReference>
<dbReference type="eggNOG" id="COG0500">
    <property type="taxonomic scope" value="Bacteria"/>
</dbReference>
<organism evidence="6 7">
    <name type="scientific">Phenylobacterium zucineum (strain HLK1)</name>
    <dbReference type="NCBI Taxonomy" id="450851"/>
    <lineage>
        <taxon>Bacteria</taxon>
        <taxon>Pseudomonadati</taxon>
        <taxon>Pseudomonadota</taxon>
        <taxon>Alphaproteobacteria</taxon>
        <taxon>Caulobacterales</taxon>
        <taxon>Caulobacteraceae</taxon>
        <taxon>Phenylobacterium</taxon>
    </lineage>
</organism>
<reference evidence="6 7" key="1">
    <citation type="journal article" date="2008" name="BMC Genomics">
        <title>Complete genome of Phenylobacterium zucineum - a novel facultative intracellular bacterium isolated from human erythroleukemia cell line K562.</title>
        <authorList>
            <person name="Luo Y."/>
            <person name="Xu X."/>
            <person name="Ding Z."/>
            <person name="Liu Z."/>
            <person name="Zhang B."/>
            <person name="Yan Z."/>
            <person name="Sun J."/>
            <person name="Hu S."/>
            <person name="Hu X."/>
        </authorList>
    </citation>
    <scope>NUCLEOTIDE SEQUENCE [LARGE SCALE GENOMIC DNA]</scope>
    <source>
        <strain evidence="6 7">HLK1</strain>
    </source>
</reference>